<feature type="transmembrane region" description="Helical" evidence="6">
    <location>
        <begin position="207"/>
        <end position="227"/>
    </location>
</feature>
<dbReference type="Pfam" id="PF20684">
    <property type="entry name" value="Fung_rhodopsin"/>
    <property type="match status" value="1"/>
</dbReference>
<dbReference type="AlphaFoldDB" id="A0A319D1L0"/>
<comment type="subcellular location">
    <subcellularLocation>
        <location evidence="1">Membrane</location>
        <topology evidence="1">Multi-pass membrane protein</topology>
    </subcellularLocation>
</comment>
<feature type="transmembrane region" description="Helical" evidence="6">
    <location>
        <begin position="247"/>
        <end position="268"/>
    </location>
</feature>
<evidence type="ECO:0000256" key="5">
    <source>
        <dbReference type="ARBA" id="ARBA00038359"/>
    </source>
</evidence>
<evidence type="ECO:0000313" key="9">
    <source>
        <dbReference type="Proteomes" id="UP000247810"/>
    </source>
</evidence>
<dbReference type="PANTHER" id="PTHR33048:SF155">
    <property type="entry name" value="INTEGRAL MEMBRANE PROTEIN"/>
    <property type="match status" value="1"/>
</dbReference>
<evidence type="ECO:0000256" key="3">
    <source>
        <dbReference type="ARBA" id="ARBA00022989"/>
    </source>
</evidence>
<name>A0A319D1L0_9EURO</name>
<feature type="transmembrane region" description="Helical" evidence="6">
    <location>
        <begin position="170"/>
        <end position="195"/>
    </location>
</feature>
<reference evidence="8 9" key="1">
    <citation type="submission" date="2018-02" db="EMBL/GenBank/DDBJ databases">
        <title>The genomes of Aspergillus section Nigri reveals drivers in fungal speciation.</title>
        <authorList>
            <consortium name="DOE Joint Genome Institute"/>
            <person name="Vesth T.C."/>
            <person name="Nybo J."/>
            <person name="Theobald S."/>
            <person name="Brandl J."/>
            <person name="Frisvad J.C."/>
            <person name="Nielsen K.F."/>
            <person name="Lyhne E.K."/>
            <person name="Kogle M.E."/>
            <person name="Kuo A."/>
            <person name="Riley R."/>
            <person name="Clum A."/>
            <person name="Nolan M."/>
            <person name="Lipzen A."/>
            <person name="Salamov A."/>
            <person name="Henrissat B."/>
            <person name="Wiebenga A."/>
            <person name="De vries R.P."/>
            <person name="Grigoriev I.V."/>
            <person name="Mortensen U.H."/>
            <person name="Andersen M.R."/>
            <person name="Baker S.E."/>
        </authorList>
    </citation>
    <scope>NUCLEOTIDE SEQUENCE [LARGE SCALE GENOMIC DNA]</scope>
    <source>
        <strain evidence="8 9">CBS 707.79</strain>
    </source>
</reference>
<organism evidence="8 9">
    <name type="scientific">Aspergillus ellipticus CBS 707.79</name>
    <dbReference type="NCBI Taxonomy" id="1448320"/>
    <lineage>
        <taxon>Eukaryota</taxon>
        <taxon>Fungi</taxon>
        <taxon>Dikarya</taxon>
        <taxon>Ascomycota</taxon>
        <taxon>Pezizomycotina</taxon>
        <taxon>Eurotiomycetes</taxon>
        <taxon>Eurotiomycetidae</taxon>
        <taxon>Eurotiales</taxon>
        <taxon>Aspergillaceae</taxon>
        <taxon>Aspergillus</taxon>
        <taxon>Aspergillus subgen. Circumdati</taxon>
    </lineage>
</organism>
<keyword evidence="3 6" id="KW-1133">Transmembrane helix</keyword>
<keyword evidence="2 6" id="KW-0812">Transmembrane</keyword>
<comment type="similarity">
    <text evidence="5">Belongs to the SAT4 family.</text>
</comment>
<proteinExistence type="inferred from homology"/>
<sequence length="360" mass="39771">MSPGSSYNAGPGILALNWTAVAVAILVMTLRVVAKLRIRHFAVDDTIMLCASALALAASIMITLAIENGYGRHYKILSHTSQVLALKYYTGFQCLSIVATGAGRAAFTIYLLKILRQERAVEIILWCIFGVQIVINTVSVITVLAQCKDVRSIWDTSIIPVCWDPNVDRIYGYAQCSINTGTDLFLALFPTYTFWNLNLRMRIKISLVVLMSLGLIAMIASIMRIFYLKTISERGDQTAATVSLTRWALVECYLVIITASIPCIRSLIIHSVQNISSESRSRVGRTPNISISRPVTARQGYGNWTGVQAAQTPGRESAGFMIHNNTELNRLENGRITKKVDVMIFSNYSTNMGGRSHPPL</sequence>
<dbReference type="Proteomes" id="UP000247810">
    <property type="component" value="Unassembled WGS sequence"/>
</dbReference>
<feature type="transmembrane region" description="Helical" evidence="6">
    <location>
        <begin position="86"/>
        <end position="111"/>
    </location>
</feature>
<keyword evidence="4 6" id="KW-0472">Membrane</keyword>
<evidence type="ECO:0000256" key="2">
    <source>
        <dbReference type="ARBA" id="ARBA00022692"/>
    </source>
</evidence>
<dbReference type="STRING" id="1448320.A0A319D1L0"/>
<accession>A0A319D1L0</accession>
<feature type="domain" description="Rhodopsin" evidence="7">
    <location>
        <begin position="30"/>
        <end position="268"/>
    </location>
</feature>
<feature type="transmembrane region" description="Helical" evidence="6">
    <location>
        <begin position="123"/>
        <end position="145"/>
    </location>
</feature>
<feature type="transmembrane region" description="Helical" evidence="6">
    <location>
        <begin position="12"/>
        <end position="34"/>
    </location>
</feature>
<evidence type="ECO:0000256" key="1">
    <source>
        <dbReference type="ARBA" id="ARBA00004141"/>
    </source>
</evidence>
<evidence type="ECO:0000256" key="4">
    <source>
        <dbReference type="ARBA" id="ARBA00023136"/>
    </source>
</evidence>
<evidence type="ECO:0000256" key="6">
    <source>
        <dbReference type="SAM" id="Phobius"/>
    </source>
</evidence>
<dbReference type="InterPro" id="IPR049326">
    <property type="entry name" value="Rhodopsin_dom_fungi"/>
</dbReference>
<dbReference type="VEuPathDB" id="FungiDB:BO71DRAFT_401584"/>
<dbReference type="OrthoDB" id="4682787at2759"/>
<feature type="transmembrane region" description="Helical" evidence="6">
    <location>
        <begin position="46"/>
        <end position="66"/>
    </location>
</feature>
<dbReference type="GO" id="GO:0016020">
    <property type="term" value="C:membrane"/>
    <property type="evidence" value="ECO:0007669"/>
    <property type="project" value="UniProtKB-SubCell"/>
</dbReference>
<evidence type="ECO:0000259" key="7">
    <source>
        <dbReference type="Pfam" id="PF20684"/>
    </source>
</evidence>
<keyword evidence="9" id="KW-1185">Reference proteome</keyword>
<dbReference type="EMBL" id="KZ825953">
    <property type="protein sequence ID" value="PYH91194.1"/>
    <property type="molecule type" value="Genomic_DNA"/>
</dbReference>
<dbReference type="InterPro" id="IPR052337">
    <property type="entry name" value="SAT4-like"/>
</dbReference>
<protein>
    <recommendedName>
        <fullName evidence="7">Rhodopsin domain-containing protein</fullName>
    </recommendedName>
</protein>
<evidence type="ECO:0000313" key="8">
    <source>
        <dbReference type="EMBL" id="PYH91194.1"/>
    </source>
</evidence>
<dbReference type="PANTHER" id="PTHR33048">
    <property type="entry name" value="PTH11-LIKE INTEGRAL MEMBRANE PROTEIN (AFU_ORTHOLOGUE AFUA_5G11245)"/>
    <property type="match status" value="1"/>
</dbReference>
<gene>
    <name evidence="8" type="ORF">BO71DRAFT_401584</name>
</gene>